<evidence type="ECO:0000256" key="2">
    <source>
        <dbReference type="ARBA" id="ARBA00022692"/>
    </source>
</evidence>
<dbReference type="AlphaFoldDB" id="A0A8J3YM79"/>
<proteinExistence type="inferred from homology"/>
<dbReference type="GO" id="GO:0008932">
    <property type="term" value="F:lytic endotransglycosylase activity"/>
    <property type="evidence" value="ECO:0007669"/>
    <property type="project" value="UniProtKB-UniRule"/>
</dbReference>
<evidence type="ECO:0000313" key="9">
    <source>
        <dbReference type="EMBL" id="GIJ47791.1"/>
    </source>
</evidence>
<feature type="region of interest" description="Disordered" evidence="8">
    <location>
        <begin position="1"/>
        <end position="40"/>
    </location>
</feature>
<keyword evidence="1 7" id="KW-1003">Cell membrane</keyword>
<dbReference type="Gene3D" id="3.30.160.60">
    <property type="entry name" value="Classic Zinc Finger"/>
    <property type="match status" value="1"/>
</dbReference>
<comment type="function">
    <text evidence="7">Functions as a peptidoglycan terminase that cleaves nascent peptidoglycan strands endolytically to terminate their elongation.</text>
</comment>
<keyword evidence="3 7" id="KW-1133">Transmembrane helix</keyword>
<comment type="caution">
    <text evidence="9">The sequence shown here is derived from an EMBL/GenBank/DDBJ whole genome shotgun (WGS) entry which is preliminary data.</text>
</comment>
<evidence type="ECO:0000256" key="4">
    <source>
        <dbReference type="ARBA" id="ARBA00023136"/>
    </source>
</evidence>
<dbReference type="Proteomes" id="UP000619260">
    <property type="component" value="Unassembled WGS sequence"/>
</dbReference>
<keyword evidence="4 7" id="KW-0472">Membrane</keyword>
<reference evidence="9" key="1">
    <citation type="submission" date="2021-01" db="EMBL/GenBank/DDBJ databases">
        <title>Whole genome shotgun sequence of Virgisporangium aliadipatigenens NBRC 105644.</title>
        <authorList>
            <person name="Komaki H."/>
            <person name="Tamura T."/>
        </authorList>
    </citation>
    <scope>NUCLEOTIDE SEQUENCE</scope>
    <source>
        <strain evidence="9">NBRC 105644</strain>
    </source>
</reference>
<protein>
    <recommendedName>
        <fullName evidence="7">Endolytic murein transglycosylase</fullName>
        <ecNumber evidence="7">4.2.2.29</ecNumber>
    </recommendedName>
    <alternativeName>
        <fullName evidence="7">Peptidoglycan lytic transglycosylase</fullName>
    </alternativeName>
    <alternativeName>
        <fullName evidence="7">Peptidoglycan polymerization terminase</fullName>
    </alternativeName>
</protein>
<dbReference type="GO" id="GO:0009252">
    <property type="term" value="P:peptidoglycan biosynthetic process"/>
    <property type="evidence" value="ECO:0007669"/>
    <property type="project" value="UniProtKB-UniRule"/>
</dbReference>
<comment type="catalytic activity">
    <reaction evidence="7">
        <text>a peptidoglycan chain = a peptidoglycan chain with N-acetyl-1,6-anhydromuramyl-[peptide] at the reducing end + a peptidoglycan chain with N-acetylglucosamine at the non-reducing end.</text>
        <dbReference type="EC" id="4.2.2.29"/>
    </reaction>
</comment>
<dbReference type="Gene3D" id="3.30.1490.480">
    <property type="entry name" value="Endolytic murein transglycosylase"/>
    <property type="match status" value="1"/>
</dbReference>
<comment type="similarity">
    <text evidence="7">Belongs to the transglycosylase MltG family.</text>
</comment>
<dbReference type="EMBL" id="BOPF01000017">
    <property type="protein sequence ID" value="GIJ47791.1"/>
    <property type="molecule type" value="Genomic_DNA"/>
</dbReference>
<accession>A0A8J3YM79</accession>
<dbReference type="GO" id="GO:0071555">
    <property type="term" value="P:cell wall organization"/>
    <property type="evidence" value="ECO:0007669"/>
    <property type="project" value="UniProtKB-KW"/>
</dbReference>
<feature type="transmembrane region" description="Helical" evidence="7">
    <location>
        <begin position="45"/>
        <end position="66"/>
    </location>
</feature>
<dbReference type="GO" id="GO:0005886">
    <property type="term" value="C:plasma membrane"/>
    <property type="evidence" value="ECO:0007669"/>
    <property type="project" value="UniProtKB-SubCell"/>
</dbReference>
<organism evidence="9 10">
    <name type="scientific">Virgisporangium aliadipatigenens</name>
    <dbReference type="NCBI Taxonomy" id="741659"/>
    <lineage>
        <taxon>Bacteria</taxon>
        <taxon>Bacillati</taxon>
        <taxon>Actinomycetota</taxon>
        <taxon>Actinomycetes</taxon>
        <taxon>Micromonosporales</taxon>
        <taxon>Micromonosporaceae</taxon>
        <taxon>Virgisporangium</taxon>
    </lineage>
</organism>
<dbReference type="PANTHER" id="PTHR30518:SF2">
    <property type="entry name" value="ENDOLYTIC MUREIN TRANSGLYCOSYLASE"/>
    <property type="match status" value="1"/>
</dbReference>
<dbReference type="Pfam" id="PF02618">
    <property type="entry name" value="YceG"/>
    <property type="match status" value="1"/>
</dbReference>
<evidence type="ECO:0000256" key="6">
    <source>
        <dbReference type="ARBA" id="ARBA00023316"/>
    </source>
</evidence>
<dbReference type="HAMAP" id="MF_02065">
    <property type="entry name" value="MltG"/>
    <property type="match status" value="1"/>
</dbReference>
<dbReference type="NCBIfam" id="TIGR00247">
    <property type="entry name" value="endolytic transglycosylase MltG"/>
    <property type="match status" value="1"/>
</dbReference>
<dbReference type="EC" id="4.2.2.29" evidence="7"/>
<keyword evidence="6 7" id="KW-0961">Cell wall biogenesis/degradation</keyword>
<dbReference type="InterPro" id="IPR003770">
    <property type="entry name" value="MLTG-like"/>
</dbReference>
<evidence type="ECO:0000256" key="1">
    <source>
        <dbReference type="ARBA" id="ARBA00022475"/>
    </source>
</evidence>
<keyword evidence="5 7" id="KW-0456">Lyase</keyword>
<dbReference type="RefSeq" id="WP_239153275.1">
    <property type="nucleotide sequence ID" value="NZ_BOPF01000017.1"/>
</dbReference>
<keyword evidence="2 7" id="KW-0812">Transmembrane</keyword>
<evidence type="ECO:0000256" key="8">
    <source>
        <dbReference type="SAM" id="MobiDB-lite"/>
    </source>
</evidence>
<keyword evidence="10" id="KW-1185">Reference proteome</keyword>
<feature type="site" description="Important for catalytic activity" evidence="7">
    <location>
        <position position="277"/>
    </location>
</feature>
<evidence type="ECO:0000256" key="7">
    <source>
        <dbReference type="HAMAP-Rule" id="MF_02065"/>
    </source>
</evidence>
<dbReference type="PANTHER" id="PTHR30518">
    <property type="entry name" value="ENDOLYTIC MUREIN TRANSGLYCOSYLASE"/>
    <property type="match status" value="1"/>
</dbReference>
<evidence type="ECO:0000256" key="5">
    <source>
        <dbReference type="ARBA" id="ARBA00023239"/>
    </source>
</evidence>
<evidence type="ECO:0000313" key="10">
    <source>
        <dbReference type="Proteomes" id="UP000619260"/>
    </source>
</evidence>
<gene>
    <name evidence="7" type="primary">mltG</name>
    <name evidence="9" type="ORF">Val02_46770</name>
</gene>
<comment type="subcellular location">
    <subcellularLocation>
        <location evidence="7">Cell membrane</location>
        <topology evidence="7">Single-pass membrane protein</topology>
    </subcellularLocation>
</comment>
<evidence type="ECO:0000256" key="3">
    <source>
        <dbReference type="ARBA" id="ARBA00022989"/>
    </source>
</evidence>
<sequence length="403" mass="44196">MRIDEHELDLSWEDDERPRHRHRRGGAQPPADRGSSEKGRGGRTAVALLLVLLIMGLLGGGAWYGFDKARDFFAVPDYNSGGAGETQFEVKSGSTAAQIGTDLTTAGVVKSQKAFVEAAKKNARSKDIQPGFYKMRLKMRAADALSLLLDLNNKVQSKVTIPEGKTTFEIYELLAKGTNIPVQQFKDAAKDPKALGVPDFWYTRFDKKESAKGVEGFLFPQTYQFNPGVTAQQVLKEMVQHFLDVAAKVDFVKKLEAAGNQFSPYEALILASLSQAEAGVAEDLGKISRVGYNRIKKKNMPLEYDVTTNYWLQLNGKPKKASKDLTDAEMTDPKNNYSTHGKLGLPPGPICSPGEAALVSAVEPTPGDWIFFVAVDKEGHSKFATTDAEHQKNVQEAKKNGVL</sequence>
<name>A0A8J3YM79_9ACTN</name>